<evidence type="ECO:0000313" key="11">
    <source>
        <dbReference type="EMBL" id="KAJ4396765.1"/>
    </source>
</evidence>
<dbReference type="SUPFAM" id="SSF55205">
    <property type="entry name" value="EPT/RTPC-like"/>
    <property type="match status" value="1"/>
</dbReference>
<reference evidence="11" key="1">
    <citation type="submission" date="2022-10" db="EMBL/GenBank/DDBJ databases">
        <title>Tapping the CABI collections for fungal endophytes: first genome assemblies for Collariella, Neodidymelliopsis, Ascochyta clinopodiicola, Didymella pomorum, Didymosphaeria variabile, Neocosmospora piperis and Neocucurbitaria cava.</title>
        <authorList>
            <person name="Hill R."/>
        </authorList>
    </citation>
    <scope>NUCLEOTIDE SEQUENCE</scope>
    <source>
        <strain evidence="11">IMI 355082</strain>
    </source>
</reference>
<keyword evidence="12" id="KW-1185">Reference proteome</keyword>
<dbReference type="OrthoDB" id="1847590at2759"/>
<dbReference type="EMBL" id="JAPEVB010000001">
    <property type="protein sequence ID" value="KAJ4396765.1"/>
    <property type="molecule type" value="Genomic_DNA"/>
</dbReference>
<dbReference type="FunFam" id="2.40.10.310:FF:000001">
    <property type="entry name" value="NSA2, ribosome biogenesis homolog"/>
    <property type="match status" value="1"/>
</dbReference>
<gene>
    <name evidence="11" type="primary">NSA2</name>
    <name evidence="11" type="ORF">N0V93_000987</name>
</gene>
<dbReference type="InterPro" id="IPR022309">
    <property type="entry name" value="Ribosomal_Se8/biogenesis_NSA2"/>
</dbReference>
<evidence type="ECO:0000256" key="9">
    <source>
        <dbReference type="SAM" id="MobiDB-lite"/>
    </source>
</evidence>
<evidence type="ECO:0000256" key="8">
    <source>
        <dbReference type="RuleBase" id="RU367114"/>
    </source>
</evidence>
<dbReference type="GO" id="GO:0042273">
    <property type="term" value="P:ribosomal large subunit biogenesis"/>
    <property type="evidence" value="ECO:0007669"/>
    <property type="project" value="UniProtKB-ARBA"/>
</dbReference>
<dbReference type="Pfam" id="PF01201">
    <property type="entry name" value="Ribosomal_S8e"/>
    <property type="match status" value="1"/>
</dbReference>
<feature type="compositionally biased region" description="Basic and acidic residues" evidence="9">
    <location>
        <begin position="411"/>
        <end position="432"/>
    </location>
</feature>
<evidence type="ECO:0000256" key="5">
    <source>
        <dbReference type="ARBA" id="ARBA00023242"/>
    </source>
</evidence>
<evidence type="ECO:0000259" key="10">
    <source>
        <dbReference type="Pfam" id="PF01137"/>
    </source>
</evidence>
<keyword evidence="3 8" id="KW-0690">Ribosome biogenesis</keyword>
<comment type="subunit">
    <text evidence="8">Component of the pre-66S ribosomal particle.</text>
</comment>
<protein>
    <recommendedName>
        <fullName evidence="8">Ribosome biogenesis protein NSA2 homolog</fullName>
    </recommendedName>
</protein>
<evidence type="ECO:0000256" key="3">
    <source>
        <dbReference type="ARBA" id="ARBA00022517"/>
    </source>
</evidence>
<name>A0A9W8Z2W2_9PEZI</name>
<comment type="function">
    <text evidence="7 8">Involved in the biogenesis of the 60S ribosomal subunit. May play a part in the quality control of pre-60S particles.</text>
</comment>
<comment type="similarity">
    <text evidence="2 8">Belongs to the eukaryotic ribosomal protein eS8 family. Ribosome biogenesis protein NSA2 subfamily.</text>
</comment>
<dbReference type="CDD" id="cd11381">
    <property type="entry name" value="NSA2"/>
    <property type="match status" value="1"/>
</dbReference>
<dbReference type="GO" id="GO:0003824">
    <property type="term" value="F:catalytic activity"/>
    <property type="evidence" value="ECO:0007669"/>
    <property type="project" value="InterPro"/>
</dbReference>
<evidence type="ECO:0000256" key="4">
    <source>
        <dbReference type="ARBA" id="ARBA00022552"/>
    </source>
</evidence>
<dbReference type="Proteomes" id="UP001140453">
    <property type="component" value="Unassembled WGS sequence"/>
</dbReference>
<dbReference type="InterPro" id="IPR039411">
    <property type="entry name" value="NSA2_fam"/>
</dbReference>
<dbReference type="InterPro" id="IPR037136">
    <property type="entry name" value="RNA3'_phos_cyclase_dom_sf"/>
</dbReference>
<accession>A0A9W8Z2W2</accession>
<feature type="region of interest" description="Disordered" evidence="9">
    <location>
        <begin position="411"/>
        <end position="435"/>
    </location>
</feature>
<dbReference type="AlphaFoldDB" id="A0A9W8Z2W2"/>
<evidence type="ECO:0000256" key="2">
    <source>
        <dbReference type="ARBA" id="ARBA00005424"/>
    </source>
</evidence>
<dbReference type="Gene3D" id="3.30.360.20">
    <property type="entry name" value="RNA 3'-terminal phosphate cyclase, insert domain"/>
    <property type="match status" value="1"/>
</dbReference>
<evidence type="ECO:0000256" key="7">
    <source>
        <dbReference type="ARBA" id="ARBA00025655"/>
    </source>
</evidence>
<organism evidence="11 12">
    <name type="scientific">Gnomoniopsis smithogilvyi</name>
    <dbReference type="NCBI Taxonomy" id="1191159"/>
    <lineage>
        <taxon>Eukaryota</taxon>
        <taxon>Fungi</taxon>
        <taxon>Dikarya</taxon>
        <taxon>Ascomycota</taxon>
        <taxon>Pezizomycotina</taxon>
        <taxon>Sordariomycetes</taxon>
        <taxon>Sordariomycetidae</taxon>
        <taxon>Diaporthales</taxon>
        <taxon>Gnomoniaceae</taxon>
        <taxon>Gnomoniopsis</taxon>
    </lineage>
</organism>
<dbReference type="Gene3D" id="3.65.10.20">
    <property type="entry name" value="RNA 3'-terminal phosphate cyclase domain"/>
    <property type="match status" value="1"/>
</dbReference>
<evidence type="ECO:0000256" key="1">
    <source>
        <dbReference type="ARBA" id="ARBA00004604"/>
    </source>
</evidence>
<dbReference type="InterPro" id="IPR023797">
    <property type="entry name" value="RNA3'_phos_cyclase_dom"/>
</dbReference>
<feature type="region of interest" description="Disordered" evidence="9">
    <location>
        <begin position="333"/>
        <end position="365"/>
    </location>
</feature>
<comment type="subcellular location">
    <subcellularLocation>
        <location evidence="1 8">Nucleus</location>
        <location evidence="1 8">Nucleolus</location>
    </subcellularLocation>
</comment>
<evidence type="ECO:0000256" key="6">
    <source>
        <dbReference type="ARBA" id="ARBA00023274"/>
    </source>
</evidence>
<sequence length="656" mass="72787">MRPIEIDGSTGEGGGQLLRNAIALAAATCLPVKIVNVRANRPSSRGGGLKSQHVTAIACLAKATDAKVKGLEIGSKTLEFRPSSGPDGPFERNIQIHAESPAASALLIFQALFPFLLLAANEANDPIELVISGGTNVSFSLSYEYLDQVFLPTLKDWFGIHVERSLRSRGWSSGSVSRGSLWFKIQPLVSGTTLKPRSNLPGTLKEDYVVESVEATIITPSGMHGELLRALRKDLLERLPDAGFKFRQAEESHHDSRIYVLLVAKSQTLLWGRDILYTKKRTGKTMQTLASEVSKTVTKALCDEIQRAGVVDEFLQDQLVIFQALAEGKTSFPRRNAQGQEDRFRPCDGTANKAGLEPDNLSPDVDKVRGPLGEPEFDSTHAMTARWVASEILEPKPQNEYMERHTKLHGRRLDHEERARKRAAREGHDASEKAQNLRGLRAKMYAEKRHKEKIQMRKQIKAHEERNVKNAAPDNDPANPVPAYLLDRNNPTSAKALSSSIKNKRSEKAARFAVPLPKVRGISEEEMFKVISTGKKTHKKGWKRMVTKPTFVGPDFTRRPVKYERFIRPMGLRYKKANVTHPELSVTVQLPIISVKKNPQNPLYTQLGVLSKGTVLEVNVSELGLTTTTGKVVWGRYAQVTNNPENDGCVNAVLLV</sequence>
<dbReference type="GO" id="GO:0006364">
    <property type="term" value="P:rRNA processing"/>
    <property type="evidence" value="ECO:0007669"/>
    <property type="project" value="UniProtKB-KW"/>
</dbReference>
<dbReference type="PANTHER" id="PTHR12642">
    <property type="entry name" value="RIBOSOME BIOGENESIS PROTEIN NSA2 HOMOLOG"/>
    <property type="match status" value="1"/>
</dbReference>
<dbReference type="InterPro" id="IPR013792">
    <property type="entry name" value="RNA3'P_cycl/enolpyr_Trfase_a/b"/>
</dbReference>
<evidence type="ECO:0000313" key="12">
    <source>
        <dbReference type="Proteomes" id="UP001140453"/>
    </source>
</evidence>
<feature type="domain" description="RNA 3'-terminal phosphate cyclase" evidence="10">
    <location>
        <begin position="11"/>
        <end position="332"/>
    </location>
</feature>
<dbReference type="Gene3D" id="2.40.10.310">
    <property type="match status" value="1"/>
</dbReference>
<comment type="caution">
    <text evidence="11">The sequence shown here is derived from an EMBL/GenBank/DDBJ whole genome shotgun (WGS) entry which is preliminary data.</text>
</comment>
<dbReference type="Pfam" id="PF01137">
    <property type="entry name" value="RTC"/>
    <property type="match status" value="1"/>
</dbReference>
<keyword evidence="4 8" id="KW-0698">rRNA processing</keyword>
<keyword evidence="5 8" id="KW-0539">Nucleus</keyword>
<keyword evidence="6 8" id="KW-0687">Ribonucleoprotein</keyword>
<dbReference type="GO" id="GO:0005730">
    <property type="term" value="C:nucleolus"/>
    <property type="evidence" value="ECO:0007669"/>
    <property type="project" value="UniProtKB-SubCell"/>
</dbReference>
<dbReference type="GO" id="GO:0030684">
    <property type="term" value="C:preribosome"/>
    <property type="evidence" value="ECO:0007669"/>
    <property type="project" value="UniProtKB-ARBA"/>
</dbReference>
<proteinExistence type="inferred from homology"/>
<dbReference type="InterPro" id="IPR036553">
    <property type="entry name" value="RPTC_insert"/>
</dbReference>